<dbReference type="InterPro" id="IPR043135">
    <property type="entry name" value="Fur_C"/>
</dbReference>
<evidence type="ECO:0000256" key="6">
    <source>
        <dbReference type="ARBA" id="ARBA00023163"/>
    </source>
</evidence>
<gene>
    <name evidence="9" type="ORF">FRZ67_12420</name>
</gene>
<evidence type="ECO:0000313" key="10">
    <source>
        <dbReference type="Proteomes" id="UP000321533"/>
    </source>
</evidence>
<accession>A0A5B8V9B3</accession>
<dbReference type="PANTHER" id="PTHR33202">
    <property type="entry name" value="ZINC UPTAKE REGULATION PROTEIN"/>
    <property type="match status" value="1"/>
</dbReference>
<dbReference type="GO" id="GO:0003700">
    <property type="term" value="F:DNA-binding transcription factor activity"/>
    <property type="evidence" value="ECO:0007669"/>
    <property type="project" value="InterPro"/>
</dbReference>
<keyword evidence="3 7" id="KW-0862">Zinc</keyword>
<keyword evidence="10" id="KW-1185">Reference proteome</keyword>
<feature type="binding site" evidence="7">
    <location>
        <position position="137"/>
    </location>
    <ligand>
        <name>Zn(2+)</name>
        <dbReference type="ChEBI" id="CHEBI:29105"/>
    </ligand>
</feature>
<protein>
    <submittedName>
        <fullName evidence="9">Transcriptional repressor</fullName>
    </submittedName>
</protein>
<keyword evidence="5" id="KW-0238">DNA-binding</keyword>
<feature type="binding site" evidence="7">
    <location>
        <position position="101"/>
    </location>
    <ligand>
        <name>Zn(2+)</name>
        <dbReference type="ChEBI" id="CHEBI:29105"/>
    </ligand>
</feature>
<feature type="binding site" evidence="8">
    <location>
        <position position="89"/>
    </location>
    <ligand>
        <name>Fe cation</name>
        <dbReference type="ChEBI" id="CHEBI:24875"/>
    </ligand>
</feature>
<keyword evidence="7" id="KW-0479">Metal-binding</keyword>
<dbReference type="Gene3D" id="3.30.1490.190">
    <property type="match status" value="1"/>
</dbReference>
<dbReference type="Proteomes" id="UP000321533">
    <property type="component" value="Chromosome"/>
</dbReference>
<keyword evidence="6" id="KW-0804">Transcription</keyword>
<feature type="binding site" evidence="7">
    <location>
        <position position="134"/>
    </location>
    <ligand>
        <name>Zn(2+)</name>
        <dbReference type="ChEBI" id="CHEBI:29105"/>
    </ligand>
</feature>
<dbReference type="KEGG" id="pgin:FRZ67_12420"/>
<dbReference type="SUPFAM" id="SSF46785">
    <property type="entry name" value="Winged helix' DNA-binding domain"/>
    <property type="match status" value="1"/>
</dbReference>
<dbReference type="PANTHER" id="PTHR33202:SF22">
    <property type="entry name" value="HYDROGEN PEROXIDE SENSITIVE REPRESSOR"/>
    <property type="match status" value="1"/>
</dbReference>
<dbReference type="GO" id="GO:0008270">
    <property type="term" value="F:zinc ion binding"/>
    <property type="evidence" value="ECO:0007669"/>
    <property type="project" value="TreeGrafter"/>
</dbReference>
<dbReference type="GO" id="GO:0000976">
    <property type="term" value="F:transcription cis-regulatory region binding"/>
    <property type="evidence" value="ECO:0007669"/>
    <property type="project" value="TreeGrafter"/>
</dbReference>
<reference evidence="9 10" key="1">
    <citation type="journal article" date="2016" name="Int. J. Syst. Evol. Microbiol.">
        <title>Panacibacter ginsenosidivorans gen. nov., sp. nov., with ginsenoside converting activity isolated from soil of a ginseng field.</title>
        <authorList>
            <person name="Siddiqi M.Z."/>
            <person name="Muhammad Shafi S."/>
            <person name="Choi K.D."/>
            <person name="Im W.T."/>
        </authorList>
    </citation>
    <scope>NUCLEOTIDE SEQUENCE [LARGE SCALE GENOMIC DNA]</scope>
    <source>
        <strain evidence="9 10">Gsoil1550</strain>
    </source>
</reference>
<evidence type="ECO:0000256" key="5">
    <source>
        <dbReference type="ARBA" id="ARBA00023125"/>
    </source>
</evidence>
<comment type="similarity">
    <text evidence="1">Belongs to the Fur family.</text>
</comment>
<proteinExistence type="inferred from homology"/>
<evidence type="ECO:0000313" key="9">
    <source>
        <dbReference type="EMBL" id="QEC68067.1"/>
    </source>
</evidence>
<evidence type="ECO:0000256" key="8">
    <source>
        <dbReference type="PIRSR" id="PIRSR602481-2"/>
    </source>
</evidence>
<evidence type="ECO:0000256" key="7">
    <source>
        <dbReference type="PIRSR" id="PIRSR602481-1"/>
    </source>
</evidence>
<evidence type="ECO:0000256" key="3">
    <source>
        <dbReference type="ARBA" id="ARBA00022833"/>
    </source>
</evidence>
<keyword evidence="8" id="KW-0408">Iron</keyword>
<feature type="binding site" evidence="7">
    <location>
        <position position="98"/>
    </location>
    <ligand>
        <name>Zn(2+)</name>
        <dbReference type="ChEBI" id="CHEBI:29105"/>
    </ligand>
</feature>
<dbReference type="GO" id="GO:0045892">
    <property type="term" value="P:negative regulation of DNA-templated transcription"/>
    <property type="evidence" value="ECO:0007669"/>
    <property type="project" value="TreeGrafter"/>
</dbReference>
<dbReference type="EMBL" id="CP042435">
    <property type="protein sequence ID" value="QEC68067.1"/>
    <property type="molecule type" value="Genomic_DNA"/>
</dbReference>
<comment type="cofactor">
    <cofactor evidence="8">
        <name>Mn(2+)</name>
        <dbReference type="ChEBI" id="CHEBI:29035"/>
    </cofactor>
    <cofactor evidence="8">
        <name>Fe(2+)</name>
        <dbReference type="ChEBI" id="CHEBI:29033"/>
    </cofactor>
    <text evidence="8">Binds 1 Mn(2+) or Fe(2+) ion per subunit.</text>
</comment>
<dbReference type="InterPro" id="IPR036388">
    <property type="entry name" value="WH-like_DNA-bd_sf"/>
</dbReference>
<evidence type="ECO:0000256" key="1">
    <source>
        <dbReference type="ARBA" id="ARBA00007957"/>
    </source>
</evidence>
<comment type="cofactor">
    <cofactor evidence="7">
        <name>Zn(2+)</name>
        <dbReference type="ChEBI" id="CHEBI:29105"/>
    </cofactor>
    <text evidence="7">Binds 1 zinc ion per subunit.</text>
</comment>
<dbReference type="Gene3D" id="1.10.10.10">
    <property type="entry name" value="Winged helix-like DNA-binding domain superfamily/Winged helix DNA-binding domain"/>
    <property type="match status" value="1"/>
</dbReference>
<keyword evidence="2" id="KW-0678">Repressor</keyword>
<dbReference type="RefSeq" id="WP_147189874.1">
    <property type="nucleotide sequence ID" value="NZ_CP042435.1"/>
</dbReference>
<dbReference type="AlphaFoldDB" id="A0A5B8V9B3"/>
<dbReference type="InterPro" id="IPR002481">
    <property type="entry name" value="FUR"/>
</dbReference>
<dbReference type="OrthoDB" id="594893at2"/>
<organism evidence="9 10">
    <name type="scientific">Panacibacter ginsenosidivorans</name>
    <dbReference type="NCBI Taxonomy" id="1813871"/>
    <lineage>
        <taxon>Bacteria</taxon>
        <taxon>Pseudomonadati</taxon>
        <taxon>Bacteroidota</taxon>
        <taxon>Chitinophagia</taxon>
        <taxon>Chitinophagales</taxon>
        <taxon>Chitinophagaceae</taxon>
        <taxon>Panacibacter</taxon>
    </lineage>
</organism>
<evidence type="ECO:0000256" key="2">
    <source>
        <dbReference type="ARBA" id="ARBA00022491"/>
    </source>
</evidence>
<dbReference type="Pfam" id="PF01475">
    <property type="entry name" value="FUR"/>
    <property type="match status" value="1"/>
</dbReference>
<dbReference type="InterPro" id="IPR036390">
    <property type="entry name" value="WH_DNA-bd_sf"/>
</dbReference>
<keyword evidence="4" id="KW-0805">Transcription regulation</keyword>
<evidence type="ECO:0000256" key="4">
    <source>
        <dbReference type="ARBA" id="ARBA00023015"/>
    </source>
</evidence>
<dbReference type="GO" id="GO:1900376">
    <property type="term" value="P:regulation of secondary metabolite biosynthetic process"/>
    <property type="evidence" value="ECO:0007669"/>
    <property type="project" value="TreeGrafter"/>
</dbReference>
<feature type="binding site" evidence="8">
    <location>
        <position position="91"/>
    </location>
    <ligand>
        <name>Fe cation</name>
        <dbReference type="ChEBI" id="CHEBI:24875"/>
    </ligand>
</feature>
<sequence>MKNEVAEILKRNQLSITESRRKILELFRLTNGALAHADIETKTGEHFDRVTIYRTLQTFVEKGIIHTIPTVDNSVLYALCKDQCSEGHHHDNHVHFICDDCGTAYCLENISIPEVKLPAGFKQSQTDVLVSGVCDKCS</sequence>
<name>A0A5B8V9B3_9BACT</name>